<evidence type="ECO:0000256" key="2">
    <source>
        <dbReference type="ARBA" id="ARBA00022980"/>
    </source>
</evidence>
<keyword evidence="2" id="KW-0689">Ribosomal protein</keyword>
<sequence>MPVPKKKMSKSRQGQRRSHDKLSQPTMSECPQCHEMRKPHHVCSHCGYYKDKEVMEIEVV</sequence>
<dbReference type="Gene3D" id="1.20.5.640">
    <property type="entry name" value="Single helix bin"/>
    <property type="match status" value="1"/>
</dbReference>
<dbReference type="PANTHER" id="PTHR35534:SF1">
    <property type="entry name" value="LARGE RIBOSOMAL SUBUNIT PROTEIN BL32"/>
    <property type="match status" value="1"/>
</dbReference>
<feature type="compositionally biased region" description="Basic residues" evidence="4">
    <location>
        <begin position="1"/>
        <end position="19"/>
    </location>
</feature>
<dbReference type="InterPro" id="IPR044957">
    <property type="entry name" value="Ribosomal_bL32_bact"/>
</dbReference>
<evidence type="ECO:0008006" key="6">
    <source>
        <dbReference type="Google" id="ProtNLM"/>
    </source>
</evidence>
<name>A0A381SAH3_9ZZZZ</name>
<dbReference type="PANTHER" id="PTHR35534">
    <property type="entry name" value="50S RIBOSOMAL PROTEIN L32"/>
    <property type="match status" value="1"/>
</dbReference>
<dbReference type="InterPro" id="IPR011332">
    <property type="entry name" value="Ribosomal_zn-bd"/>
</dbReference>
<dbReference type="GO" id="GO:0015934">
    <property type="term" value="C:large ribosomal subunit"/>
    <property type="evidence" value="ECO:0007669"/>
    <property type="project" value="InterPro"/>
</dbReference>
<feature type="region of interest" description="Disordered" evidence="4">
    <location>
        <begin position="1"/>
        <end position="27"/>
    </location>
</feature>
<dbReference type="Pfam" id="PF01783">
    <property type="entry name" value="Ribosomal_L32p"/>
    <property type="match status" value="1"/>
</dbReference>
<dbReference type="NCBIfam" id="TIGR01031">
    <property type="entry name" value="rpmF_bact"/>
    <property type="match status" value="1"/>
</dbReference>
<dbReference type="GO" id="GO:0006412">
    <property type="term" value="P:translation"/>
    <property type="evidence" value="ECO:0007669"/>
    <property type="project" value="InterPro"/>
</dbReference>
<comment type="similarity">
    <text evidence="1">Belongs to the bacterial ribosomal protein bL32 family.</text>
</comment>
<dbReference type="InterPro" id="IPR002677">
    <property type="entry name" value="Ribosomal_bL32"/>
</dbReference>
<keyword evidence="3" id="KW-0687">Ribonucleoprotein</keyword>
<proteinExistence type="inferred from homology"/>
<dbReference type="EMBL" id="UINC01002868">
    <property type="protein sequence ID" value="SVA01092.1"/>
    <property type="molecule type" value="Genomic_DNA"/>
</dbReference>
<organism evidence="5">
    <name type="scientific">marine metagenome</name>
    <dbReference type="NCBI Taxonomy" id="408172"/>
    <lineage>
        <taxon>unclassified sequences</taxon>
        <taxon>metagenomes</taxon>
        <taxon>ecological metagenomes</taxon>
    </lineage>
</organism>
<evidence type="ECO:0000256" key="1">
    <source>
        <dbReference type="ARBA" id="ARBA00008560"/>
    </source>
</evidence>
<dbReference type="SUPFAM" id="SSF57829">
    <property type="entry name" value="Zn-binding ribosomal proteins"/>
    <property type="match status" value="1"/>
</dbReference>
<reference evidence="5" key="1">
    <citation type="submission" date="2018-05" db="EMBL/GenBank/DDBJ databases">
        <authorList>
            <person name="Lanie J.A."/>
            <person name="Ng W.-L."/>
            <person name="Kazmierczak K.M."/>
            <person name="Andrzejewski T.M."/>
            <person name="Davidsen T.M."/>
            <person name="Wayne K.J."/>
            <person name="Tettelin H."/>
            <person name="Glass J.I."/>
            <person name="Rusch D."/>
            <person name="Podicherti R."/>
            <person name="Tsui H.-C.T."/>
            <person name="Winkler M.E."/>
        </authorList>
    </citation>
    <scope>NUCLEOTIDE SEQUENCE</scope>
</reference>
<dbReference type="HAMAP" id="MF_00340">
    <property type="entry name" value="Ribosomal_bL32"/>
    <property type="match status" value="1"/>
</dbReference>
<dbReference type="AlphaFoldDB" id="A0A381SAH3"/>
<dbReference type="GO" id="GO:0003735">
    <property type="term" value="F:structural constituent of ribosome"/>
    <property type="evidence" value="ECO:0007669"/>
    <property type="project" value="InterPro"/>
</dbReference>
<accession>A0A381SAH3</accession>
<gene>
    <name evidence="5" type="ORF">METZ01_LOCUS53946</name>
</gene>
<protein>
    <recommendedName>
        <fullName evidence="6">50S ribosomal protein L32</fullName>
    </recommendedName>
</protein>
<evidence type="ECO:0000313" key="5">
    <source>
        <dbReference type="EMBL" id="SVA01092.1"/>
    </source>
</evidence>
<evidence type="ECO:0000256" key="3">
    <source>
        <dbReference type="ARBA" id="ARBA00023274"/>
    </source>
</evidence>
<evidence type="ECO:0000256" key="4">
    <source>
        <dbReference type="SAM" id="MobiDB-lite"/>
    </source>
</evidence>